<evidence type="ECO:0000313" key="2">
    <source>
        <dbReference type="Proteomes" id="UP000746690"/>
    </source>
</evidence>
<reference evidence="1 2" key="1">
    <citation type="submission" date="2020-04" db="EMBL/GenBank/DDBJ databases">
        <title>A Flavivirga sp. nov.</title>
        <authorList>
            <person name="Sun X."/>
        </authorList>
    </citation>
    <scope>NUCLEOTIDE SEQUENCE [LARGE SCALE GENOMIC DNA]</scope>
    <source>
        <strain evidence="1 2">Y03</strain>
    </source>
</reference>
<protein>
    <submittedName>
        <fullName evidence="1">Uncharacterized protein</fullName>
    </submittedName>
</protein>
<gene>
    <name evidence="1" type="ORF">HHX25_15235</name>
</gene>
<proteinExistence type="predicted"/>
<dbReference type="EMBL" id="JABBHF010000009">
    <property type="protein sequence ID" value="NMH88866.1"/>
    <property type="molecule type" value="Genomic_DNA"/>
</dbReference>
<comment type="caution">
    <text evidence="1">The sequence shown here is derived from an EMBL/GenBank/DDBJ whole genome shotgun (WGS) entry which is preliminary data.</text>
</comment>
<dbReference type="RefSeq" id="WP_169675292.1">
    <property type="nucleotide sequence ID" value="NZ_JABBHF010000009.1"/>
</dbReference>
<evidence type="ECO:0000313" key="1">
    <source>
        <dbReference type="EMBL" id="NMH88866.1"/>
    </source>
</evidence>
<organism evidence="1 2">
    <name type="scientific">Flavivirga algicola</name>
    <dbReference type="NCBI Taxonomy" id="2729136"/>
    <lineage>
        <taxon>Bacteria</taxon>
        <taxon>Pseudomonadati</taxon>
        <taxon>Bacteroidota</taxon>
        <taxon>Flavobacteriia</taxon>
        <taxon>Flavobacteriales</taxon>
        <taxon>Flavobacteriaceae</taxon>
        <taxon>Flavivirga</taxon>
    </lineage>
</organism>
<accession>A0ABX1S0I3</accession>
<sequence length="46" mass="5032">MIHIPFSLGVAVGRNHNIELALAYHAYPSVEQFNGAFAFGLSFPLN</sequence>
<keyword evidence="2" id="KW-1185">Reference proteome</keyword>
<name>A0ABX1S0I3_9FLAO</name>
<dbReference type="Proteomes" id="UP000746690">
    <property type="component" value="Unassembled WGS sequence"/>
</dbReference>